<dbReference type="RefSeq" id="WP_153833692.1">
    <property type="nucleotide sequence ID" value="NZ_JBHUMW010000007.1"/>
</dbReference>
<dbReference type="EMBL" id="WJEE01000001">
    <property type="protein sequence ID" value="MRI64796.1"/>
    <property type="molecule type" value="Genomic_DNA"/>
</dbReference>
<proteinExistence type="predicted"/>
<evidence type="ECO:0008006" key="5">
    <source>
        <dbReference type="Google" id="ProtNLM"/>
    </source>
</evidence>
<gene>
    <name evidence="3" type="ORF">GH885_00355</name>
</gene>
<dbReference type="AlphaFoldDB" id="A0A6N7R240"/>
<feature type="domain" description="XdhC Rossmann" evidence="2">
    <location>
        <begin position="193"/>
        <end position="328"/>
    </location>
</feature>
<evidence type="ECO:0000313" key="3">
    <source>
        <dbReference type="EMBL" id="MRI64796.1"/>
    </source>
</evidence>
<dbReference type="InterPro" id="IPR027051">
    <property type="entry name" value="XdhC_Rossmann_dom"/>
</dbReference>
<dbReference type="PANTHER" id="PTHR30388:SF6">
    <property type="entry name" value="XANTHINE DEHYDROGENASE SUBUNIT A-RELATED"/>
    <property type="match status" value="1"/>
</dbReference>
<feature type="domain" description="XdhC- CoxI" evidence="1">
    <location>
        <begin position="17"/>
        <end position="78"/>
    </location>
</feature>
<evidence type="ECO:0000259" key="1">
    <source>
        <dbReference type="Pfam" id="PF02625"/>
    </source>
</evidence>
<reference evidence="3 4" key="1">
    <citation type="submission" date="2019-10" db="EMBL/GenBank/DDBJ databases">
        <title>Gracilibacillus salitolerans sp. nov., a moderate halophile isolated from a saline soil in northwest China.</title>
        <authorList>
            <person name="Gan L."/>
        </authorList>
    </citation>
    <scope>NUCLEOTIDE SEQUENCE [LARGE SCALE GENOMIC DNA]</scope>
    <source>
        <strain evidence="3 4">TP2-8</strain>
    </source>
</reference>
<evidence type="ECO:0000259" key="2">
    <source>
        <dbReference type="Pfam" id="PF13478"/>
    </source>
</evidence>
<comment type="caution">
    <text evidence="3">The sequence shown here is derived from an EMBL/GenBank/DDBJ whole genome shotgun (WGS) entry which is preliminary data.</text>
</comment>
<organism evidence="3 4">
    <name type="scientific">Gracilibacillus thailandensis</name>
    <dbReference type="NCBI Taxonomy" id="563735"/>
    <lineage>
        <taxon>Bacteria</taxon>
        <taxon>Bacillati</taxon>
        <taxon>Bacillota</taxon>
        <taxon>Bacilli</taxon>
        <taxon>Bacillales</taxon>
        <taxon>Bacillaceae</taxon>
        <taxon>Gracilibacillus</taxon>
    </lineage>
</organism>
<dbReference type="PANTHER" id="PTHR30388">
    <property type="entry name" value="ALDEHYDE OXIDOREDUCTASE MOLYBDENUM COFACTOR ASSEMBLY PROTEIN"/>
    <property type="match status" value="1"/>
</dbReference>
<dbReference type="InterPro" id="IPR052698">
    <property type="entry name" value="MoCofactor_Util/Proc"/>
</dbReference>
<accession>A0A6N7R240</accession>
<keyword evidence="4" id="KW-1185">Reference proteome</keyword>
<dbReference type="Proteomes" id="UP000435187">
    <property type="component" value="Unassembled WGS sequence"/>
</dbReference>
<sequence>MDDIHEVLTSLTNQQVGSILATIVDVKGSAYKKEGAMMLFKPDGSQIGMLSAGCLEVDLVERITRLGIGKEPELITYDMRADNDLLWGQGSGCNGVIQVLVEPVDHVLLQHLYRIKKALDNGQKVLIYKELPTENKAMNYWFQTNDAQFGKVNENSTLNQLMQSSNSFTRGTQKMAHSQQAIYFDCYQPKPRLIVIGAGDDAKPIVRLALEAGFRVEIADWREELCNTINFPEANKHYLGFPKELQQQISFHTTDYVILLTHNFQRDKELLSFLIEEPLRYLGLLGSARRTKRLLAGQQPPKNLFSPIGLNINAESANEIAVSVMAELIQEKKKMLKSQEVVDEIC</sequence>
<dbReference type="Pfam" id="PF13478">
    <property type="entry name" value="XdhC_C"/>
    <property type="match status" value="1"/>
</dbReference>
<evidence type="ECO:0000313" key="4">
    <source>
        <dbReference type="Proteomes" id="UP000435187"/>
    </source>
</evidence>
<dbReference type="Pfam" id="PF02625">
    <property type="entry name" value="XdhC_CoxI"/>
    <property type="match status" value="1"/>
</dbReference>
<dbReference type="InterPro" id="IPR003777">
    <property type="entry name" value="XdhC_CoxI"/>
</dbReference>
<dbReference type="Gene3D" id="3.40.50.720">
    <property type="entry name" value="NAD(P)-binding Rossmann-like Domain"/>
    <property type="match status" value="1"/>
</dbReference>
<name>A0A6N7R240_9BACI</name>
<protein>
    <recommendedName>
        <fullName evidence="5">XdhC/CoxI family protein</fullName>
    </recommendedName>
</protein>